<protein>
    <submittedName>
        <fullName evidence="1">Uncharacterized protein</fullName>
    </submittedName>
</protein>
<gene>
    <name evidence="1" type="ORF">UFOVP757_35</name>
</gene>
<dbReference type="EMBL" id="LR798355">
    <property type="protein sequence ID" value="CAB5226069.1"/>
    <property type="molecule type" value="Genomic_DNA"/>
</dbReference>
<sequence length="158" mass="17529">MGFFGSVGGFSEPKPAAPADTYLCKLVSVEQTERKKYQSEEKEPCLRWVWETTEVGDDEGTPFRFSRFTSVWYGNPQSKLTQLLDSMLGKRLSKVEYNQLSIEDLKGKAWKVTVSVAVTNAGAEVNNIEDVRPVSTATKKVAKPINTEGISDPFADAE</sequence>
<reference evidence="1" key="1">
    <citation type="submission" date="2020-05" db="EMBL/GenBank/DDBJ databases">
        <authorList>
            <person name="Chiriac C."/>
            <person name="Salcher M."/>
            <person name="Ghai R."/>
            <person name="Kavagutti S V."/>
        </authorList>
    </citation>
    <scope>NUCLEOTIDE SEQUENCE</scope>
</reference>
<evidence type="ECO:0000313" key="1">
    <source>
        <dbReference type="EMBL" id="CAB5226069.1"/>
    </source>
</evidence>
<organism evidence="1">
    <name type="scientific">uncultured Caudovirales phage</name>
    <dbReference type="NCBI Taxonomy" id="2100421"/>
    <lineage>
        <taxon>Viruses</taxon>
        <taxon>Duplodnaviria</taxon>
        <taxon>Heunggongvirae</taxon>
        <taxon>Uroviricota</taxon>
        <taxon>Caudoviricetes</taxon>
        <taxon>Peduoviridae</taxon>
        <taxon>Maltschvirus</taxon>
        <taxon>Maltschvirus maltsch</taxon>
    </lineage>
</organism>
<proteinExistence type="predicted"/>
<accession>A0A6J7X5E9</accession>
<name>A0A6J7X5E9_9CAUD</name>